<evidence type="ECO:0000313" key="2">
    <source>
        <dbReference type="Proteomes" id="UP000699462"/>
    </source>
</evidence>
<organism evidence="1 2">
    <name type="scientific">Paragonimus westermani</name>
    <dbReference type="NCBI Taxonomy" id="34504"/>
    <lineage>
        <taxon>Eukaryota</taxon>
        <taxon>Metazoa</taxon>
        <taxon>Spiralia</taxon>
        <taxon>Lophotrochozoa</taxon>
        <taxon>Platyhelminthes</taxon>
        <taxon>Trematoda</taxon>
        <taxon>Digenea</taxon>
        <taxon>Plagiorchiida</taxon>
        <taxon>Troglotremata</taxon>
        <taxon>Troglotrematidae</taxon>
        <taxon>Paragonimus</taxon>
    </lineage>
</organism>
<sequence>MIVATGVCFAQPHTLWRLARFPLLSNDKRYHLIRQTSQQDAHAMPPMWSQSISHSEENLCFLRLSFSKNSKL</sequence>
<dbReference type="AlphaFoldDB" id="A0A8T0D8W7"/>
<gene>
    <name evidence="1" type="ORF">P879_11100</name>
</gene>
<reference evidence="1 2" key="1">
    <citation type="submission" date="2019-07" db="EMBL/GenBank/DDBJ databases">
        <title>Annotation for the trematode Paragonimus westermani.</title>
        <authorList>
            <person name="Choi Y.-J."/>
        </authorList>
    </citation>
    <scope>NUCLEOTIDE SEQUENCE [LARGE SCALE GENOMIC DNA]</scope>
    <source>
        <strain evidence="1">180907_Pwestermani</strain>
    </source>
</reference>
<protein>
    <submittedName>
        <fullName evidence="1">Uncharacterized protein</fullName>
    </submittedName>
</protein>
<name>A0A8T0D8W7_9TREM</name>
<dbReference type="EMBL" id="JTDF01009096">
    <property type="protein sequence ID" value="KAF8564285.1"/>
    <property type="molecule type" value="Genomic_DNA"/>
</dbReference>
<keyword evidence="2" id="KW-1185">Reference proteome</keyword>
<proteinExistence type="predicted"/>
<evidence type="ECO:0000313" key="1">
    <source>
        <dbReference type="EMBL" id="KAF8564285.1"/>
    </source>
</evidence>
<comment type="caution">
    <text evidence="1">The sequence shown here is derived from an EMBL/GenBank/DDBJ whole genome shotgun (WGS) entry which is preliminary data.</text>
</comment>
<accession>A0A8T0D8W7</accession>
<dbReference type="Proteomes" id="UP000699462">
    <property type="component" value="Unassembled WGS sequence"/>
</dbReference>